<name>A0A0V8JPP2_9BACI</name>
<dbReference type="PANTHER" id="PTHR42743:SF10">
    <property type="entry name" value="D-ALANINE AMINOTRANSFERASE"/>
    <property type="match status" value="1"/>
</dbReference>
<dbReference type="GeneID" id="93683191"/>
<proteinExistence type="inferred from homology"/>
<dbReference type="Proteomes" id="UP000053681">
    <property type="component" value="Unassembled WGS sequence"/>
</dbReference>
<dbReference type="SUPFAM" id="SSF56752">
    <property type="entry name" value="D-aminoacid aminotransferase-like PLP-dependent enzymes"/>
    <property type="match status" value="1"/>
</dbReference>
<dbReference type="EMBL" id="LNQP01000012">
    <property type="protein sequence ID" value="KSU89011.1"/>
    <property type="molecule type" value="Genomic_DNA"/>
</dbReference>
<evidence type="ECO:0000256" key="3">
    <source>
        <dbReference type="ARBA" id="ARBA00011738"/>
    </source>
</evidence>
<evidence type="ECO:0000256" key="10">
    <source>
        <dbReference type="RuleBase" id="RU004106"/>
    </source>
</evidence>
<dbReference type="AlphaFoldDB" id="A0A0V8JPP2"/>
<organism evidence="13 14">
    <name type="scientific">Priestia veravalensis</name>
    <dbReference type="NCBI Taxonomy" id="1414648"/>
    <lineage>
        <taxon>Bacteria</taxon>
        <taxon>Bacillati</taxon>
        <taxon>Bacillota</taxon>
        <taxon>Bacilli</taxon>
        <taxon>Bacillales</taxon>
        <taxon>Bacillaceae</taxon>
        <taxon>Priestia</taxon>
    </lineage>
</organism>
<dbReference type="GO" id="GO:0030170">
    <property type="term" value="F:pyridoxal phosphate binding"/>
    <property type="evidence" value="ECO:0007669"/>
    <property type="project" value="InterPro"/>
</dbReference>
<keyword evidence="8 11" id="KW-0663">Pyridoxal phosphate</keyword>
<evidence type="ECO:0000256" key="7">
    <source>
        <dbReference type="ARBA" id="ARBA00022679"/>
    </source>
</evidence>
<dbReference type="PROSITE" id="PS00770">
    <property type="entry name" value="AA_TRANSFER_CLASS_4"/>
    <property type="match status" value="1"/>
</dbReference>
<dbReference type="NCBIfam" id="TIGR01121">
    <property type="entry name" value="D_amino_aminoT"/>
    <property type="match status" value="1"/>
</dbReference>
<dbReference type="InterPro" id="IPR001544">
    <property type="entry name" value="Aminotrans_IV"/>
</dbReference>
<dbReference type="GO" id="GO:0047810">
    <property type="term" value="F:D-alanine-2-oxoglutarate aminotransferase activity"/>
    <property type="evidence" value="ECO:0007669"/>
    <property type="project" value="UniProtKB-EC"/>
</dbReference>
<evidence type="ECO:0000256" key="5">
    <source>
        <dbReference type="ARBA" id="ARBA00021779"/>
    </source>
</evidence>
<comment type="function">
    <text evidence="12">Acts on the D-isomers of alanine, leucine, aspartate, glutamate, aminobutyrate, norvaline and asparagine. The enzyme transfers an amino group from a substrate D-amino acid to the pyridoxal phosphate cofactor to form pyridoxamine and an alpha-keto acid in the first half-reaction.</text>
</comment>
<evidence type="ECO:0000256" key="4">
    <source>
        <dbReference type="ARBA" id="ARBA00012874"/>
    </source>
</evidence>
<dbReference type="InterPro" id="IPR043131">
    <property type="entry name" value="BCAT-like_N"/>
</dbReference>
<reference evidence="13 14" key="1">
    <citation type="submission" date="2015-11" db="EMBL/GenBank/DDBJ databases">
        <title>Bacillus caseinolyticus sp nov.</title>
        <authorList>
            <person name="Dastager S.G."/>
            <person name="Mawlankar R."/>
        </authorList>
    </citation>
    <scope>NUCLEOTIDE SEQUENCE [LARGE SCALE GENOMIC DNA]</scope>
    <source>
        <strain evidence="13 14">SGD-V-76</strain>
    </source>
</reference>
<dbReference type="GO" id="GO:0008652">
    <property type="term" value="P:amino acid biosynthetic process"/>
    <property type="evidence" value="ECO:0007669"/>
    <property type="project" value="UniProtKB-ARBA"/>
</dbReference>
<protein>
    <recommendedName>
        <fullName evidence="5 12">D-alanine aminotransferase</fullName>
        <ecNumber evidence="4 12">2.6.1.21</ecNumber>
    </recommendedName>
</protein>
<evidence type="ECO:0000256" key="2">
    <source>
        <dbReference type="ARBA" id="ARBA00009320"/>
    </source>
</evidence>
<comment type="catalytic activity">
    <reaction evidence="9 12">
        <text>D-alanine + 2-oxoglutarate = D-glutamate + pyruvate</text>
        <dbReference type="Rhea" id="RHEA:15869"/>
        <dbReference type="ChEBI" id="CHEBI:15361"/>
        <dbReference type="ChEBI" id="CHEBI:16810"/>
        <dbReference type="ChEBI" id="CHEBI:29986"/>
        <dbReference type="ChEBI" id="CHEBI:57416"/>
        <dbReference type="EC" id="2.6.1.21"/>
    </reaction>
</comment>
<evidence type="ECO:0000256" key="12">
    <source>
        <dbReference type="RuleBase" id="RU004520"/>
    </source>
</evidence>
<accession>A0A0V8JPP2</accession>
<comment type="similarity">
    <text evidence="2 10">Belongs to the class-IV pyridoxal-phosphate-dependent aminotransferase family.</text>
</comment>
<evidence type="ECO:0000256" key="11">
    <source>
        <dbReference type="RuleBase" id="RU004516"/>
    </source>
</evidence>
<dbReference type="InterPro" id="IPR050571">
    <property type="entry name" value="Class-IV_PLP-Dep_Aminotrnsfr"/>
</dbReference>
<dbReference type="EC" id="2.6.1.21" evidence="4 12"/>
<dbReference type="GO" id="GO:0005829">
    <property type="term" value="C:cytosol"/>
    <property type="evidence" value="ECO:0007669"/>
    <property type="project" value="TreeGrafter"/>
</dbReference>
<dbReference type="InterPro" id="IPR018300">
    <property type="entry name" value="Aminotrans_IV_CS"/>
</dbReference>
<evidence type="ECO:0000313" key="14">
    <source>
        <dbReference type="Proteomes" id="UP000053681"/>
    </source>
</evidence>
<evidence type="ECO:0000256" key="9">
    <source>
        <dbReference type="ARBA" id="ARBA00047911"/>
    </source>
</evidence>
<comment type="caution">
    <text evidence="13">The sequence shown here is derived from an EMBL/GenBank/DDBJ whole genome shotgun (WGS) entry which is preliminary data.</text>
</comment>
<evidence type="ECO:0000256" key="8">
    <source>
        <dbReference type="ARBA" id="ARBA00022898"/>
    </source>
</evidence>
<dbReference type="GO" id="GO:0046416">
    <property type="term" value="P:D-amino acid metabolic process"/>
    <property type="evidence" value="ECO:0007669"/>
    <property type="project" value="InterPro"/>
</dbReference>
<comment type="subunit">
    <text evidence="3">Homodimer.</text>
</comment>
<dbReference type="Pfam" id="PF01063">
    <property type="entry name" value="Aminotran_4"/>
    <property type="match status" value="1"/>
</dbReference>
<evidence type="ECO:0000256" key="6">
    <source>
        <dbReference type="ARBA" id="ARBA00022576"/>
    </source>
</evidence>
<comment type="cofactor">
    <cofactor evidence="1 11">
        <name>pyridoxal 5'-phosphate</name>
        <dbReference type="ChEBI" id="CHEBI:597326"/>
    </cofactor>
</comment>
<dbReference type="Gene3D" id="3.20.10.10">
    <property type="entry name" value="D-amino Acid Aminotransferase, subunit A, domain 2"/>
    <property type="match status" value="1"/>
</dbReference>
<keyword evidence="7 13" id="KW-0808">Transferase</keyword>
<dbReference type="InterPro" id="IPR005784">
    <property type="entry name" value="D_amino_transT"/>
</dbReference>
<dbReference type="InterPro" id="IPR036038">
    <property type="entry name" value="Aminotransferase-like"/>
</dbReference>
<dbReference type="Gene3D" id="3.30.470.10">
    <property type="match status" value="1"/>
</dbReference>
<evidence type="ECO:0000313" key="13">
    <source>
        <dbReference type="EMBL" id="KSU89011.1"/>
    </source>
</evidence>
<gene>
    <name evidence="13" type="ORF">AS180_04970</name>
</gene>
<dbReference type="GO" id="GO:0046394">
    <property type="term" value="P:carboxylic acid biosynthetic process"/>
    <property type="evidence" value="ECO:0007669"/>
    <property type="project" value="UniProtKB-ARBA"/>
</dbReference>
<dbReference type="PANTHER" id="PTHR42743">
    <property type="entry name" value="AMINO-ACID AMINOTRANSFERASE"/>
    <property type="match status" value="1"/>
</dbReference>
<sequence>MELGYYDGQFRDINEKVIPIDERGHQFGDGVYEFIRVYKGTPLALSQHLDRLERSAKALLIELPFSRTDLEKIIEEGIQKSTLEEADIYMQVTRGISPRNHLFPDTKAELSMTIRHPRQMPDEAYEKGISTLLLEDERWANCYIKSLNLLPNILAKQAAASKGCKEAILVKDGYITEGSSSNVFVIKDQILYTTPATKQILCGITRTNVLACAKEEGIQVREQHMTIDFIKQADEAFVTSTSIGILPIARIDEQHLSSTRPIIDKLTNAYQIFREQQVHIQS</sequence>
<dbReference type="RefSeq" id="WP_025910016.1">
    <property type="nucleotide sequence ID" value="NZ_KQ758632.1"/>
</dbReference>
<dbReference type="FunFam" id="3.20.10.10:FF:000002">
    <property type="entry name" value="D-alanine aminotransferase"/>
    <property type="match status" value="1"/>
</dbReference>
<evidence type="ECO:0000256" key="1">
    <source>
        <dbReference type="ARBA" id="ARBA00001933"/>
    </source>
</evidence>
<dbReference type="InterPro" id="IPR043132">
    <property type="entry name" value="BCAT-like_C"/>
</dbReference>
<keyword evidence="6 13" id="KW-0032">Aminotransferase</keyword>
<keyword evidence="14" id="KW-1185">Reference proteome</keyword>